<dbReference type="PANTHER" id="PTHR48022:SF2">
    <property type="entry name" value="PLASTIDIC GLUCOSE TRANSPORTER 4"/>
    <property type="match status" value="1"/>
</dbReference>
<protein>
    <recommendedName>
        <fullName evidence="8">Major facilitator superfamily (MFS) profile domain-containing protein</fullName>
    </recommendedName>
</protein>
<dbReference type="SUPFAM" id="SSF103473">
    <property type="entry name" value="MFS general substrate transporter"/>
    <property type="match status" value="1"/>
</dbReference>
<sequence>MAGYFITFRSSYIKSNWSWRLPWLVQLIVSILFLFSVCFLPYSPRWLISQGRESEGLMVLAKVHGLSKNHWLVQKEYKEIRLQTEADRKNANEQNYAQLFKVPNLERTLLAFFISIATCFTGNVVISYYAPHIFKNAGLDDVSISLALTGGIGLLSLIANMISLKWWDPLQLHGQSVPMSIQQRYSA</sequence>
<dbReference type="InterPro" id="IPR005828">
    <property type="entry name" value="MFS_sugar_transport-like"/>
</dbReference>
<keyword evidence="7" id="KW-1185">Reference proteome</keyword>
<comment type="subcellular location">
    <subcellularLocation>
        <location evidence="1">Membrane</location>
        <topology evidence="1">Multi-pass membrane protein</topology>
    </subcellularLocation>
</comment>
<dbReference type="Pfam" id="PF00083">
    <property type="entry name" value="Sugar_tr"/>
    <property type="match status" value="1"/>
</dbReference>
<feature type="transmembrane region" description="Helical" evidence="5">
    <location>
        <begin position="109"/>
        <end position="130"/>
    </location>
</feature>
<dbReference type="Gene3D" id="1.20.1250.20">
    <property type="entry name" value="MFS general substrate transporter like domains"/>
    <property type="match status" value="1"/>
</dbReference>
<keyword evidence="2 5" id="KW-0812">Transmembrane</keyword>
<dbReference type="GO" id="GO:0005351">
    <property type="term" value="F:carbohydrate:proton symporter activity"/>
    <property type="evidence" value="ECO:0007669"/>
    <property type="project" value="TreeGrafter"/>
</dbReference>
<gene>
    <name evidence="6" type="ORF">RO3G_13532</name>
</gene>
<keyword evidence="4 5" id="KW-0472">Membrane</keyword>
<feature type="transmembrane region" description="Helical" evidence="5">
    <location>
        <begin position="142"/>
        <end position="162"/>
    </location>
</feature>
<evidence type="ECO:0000256" key="1">
    <source>
        <dbReference type="ARBA" id="ARBA00004141"/>
    </source>
</evidence>
<dbReference type="EMBL" id="CH476743">
    <property type="protein sequence ID" value="EIE88821.1"/>
    <property type="molecule type" value="Genomic_DNA"/>
</dbReference>
<evidence type="ECO:0000256" key="2">
    <source>
        <dbReference type="ARBA" id="ARBA00022692"/>
    </source>
</evidence>
<dbReference type="GO" id="GO:0016020">
    <property type="term" value="C:membrane"/>
    <property type="evidence" value="ECO:0007669"/>
    <property type="project" value="UniProtKB-SubCell"/>
</dbReference>
<accession>I1CK41</accession>
<evidence type="ECO:0000256" key="3">
    <source>
        <dbReference type="ARBA" id="ARBA00022989"/>
    </source>
</evidence>
<evidence type="ECO:0008006" key="8">
    <source>
        <dbReference type="Google" id="ProtNLM"/>
    </source>
</evidence>
<dbReference type="eggNOG" id="KOG0254">
    <property type="taxonomic scope" value="Eukaryota"/>
</dbReference>
<evidence type="ECO:0000256" key="5">
    <source>
        <dbReference type="SAM" id="Phobius"/>
    </source>
</evidence>
<evidence type="ECO:0000313" key="6">
    <source>
        <dbReference type="EMBL" id="EIE88821.1"/>
    </source>
</evidence>
<dbReference type="VEuPathDB" id="FungiDB:RO3G_13532"/>
<dbReference type="GeneID" id="93620497"/>
<dbReference type="OMA" id="CACLINE"/>
<dbReference type="InterPro" id="IPR050360">
    <property type="entry name" value="MFS_Sugar_Transporters"/>
</dbReference>
<name>I1CK41_RHIO9</name>
<evidence type="ECO:0000256" key="4">
    <source>
        <dbReference type="ARBA" id="ARBA00023136"/>
    </source>
</evidence>
<keyword evidence="3 5" id="KW-1133">Transmembrane helix</keyword>
<organism evidence="6 7">
    <name type="scientific">Rhizopus delemar (strain RA 99-880 / ATCC MYA-4621 / FGSC 9543 / NRRL 43880)</name>
    <name type="common">Mucormycosis agent</name>
    <name type="synonym">Rhizopus arrhizus var. delemar</name>
    <dbReference type="NCBI Taxonomy" id="246409"/>
    <lineage>
        <taxon>Eukaryota</taxon>
        <taxon>Fungi</taxon>
        <taxon>Fungi incertae sedis</taxon>
        <taxon>Mucoromycota</taxon>
        <taxon>Mucoromycotina</taxon>
        <taxon>Mucoromycetes</taxon>
        <taxon>Mucorales</taxon>
        <taxon>Mucorineae</taxon>
        <taxon>Rhizopodaceae</taxon>
        <taxon>Rhizopus</taxon>
    </lineage>
</organism>
<dbReference type="OrthoDB" id="4142200at2759"/>
<reference evidence="6 7" key="1">
    <citation type="journal article" date="2009" name="PLoS Genet.">
        <title>Genomic analysis of the basal lineage fungus Rhizopus oryzae reveals a whole-genome duplication.</title>
        <authorList>
            <person name="Ma L.-J."/>
            <person name="Ibrahim A.S."/>
            <person name="Skory C."/>
            <person name="Grabherr M.G."/>
            <person name="Burger G."/>
            <person name="Butler M."/>
            <person name="Elias M."/>
            <person name="Idnurm A."/>
            <person name="Lang B.F."/>
            <person name="Sone T."/>
            <person name="Abe A."/>
            <person name="Calvo S.E."/>
            <person name="Corrochano L.M."/>
            <person name="Engels R."/>
            <person name="Fu J."/>
            <person name="Hansberg W."/>
            <person name="Kim J.-M."/>
            <person name="Kodira C.D."/>
            <person name="Koehrsen M.J."/>
            <person name="Liu B."/>
            <person name="Miranda-Saavedra D."/>
            <person name="O'Leary S."/>
            <person name="Ortiz-Castellanos L."/>
            <person name="Poulter R."/>
            <person name="Rodriguez-Romero J."/>
            <person name="Ruiz-Herrera J."/>
            <person name="Shen Y.-Q."/>
            <person name="Zeng Q."/>
            <person name="Galagan J."/>
            <person name="Birren B.W."/>
            <person name="Cuomo C.A."/>
            <person name="Wickes B.L."/>
        </authorList>
    </citation>
    <scope>NUCLEOTIDE SEQUENCE [LARGE SCALE GENOMIC DNA]</scope>
    <source>
        <strain evidence="7">RA 99-880 / ATCC MYA-4621 / FGSC 9543 / NRRL 43880</strain>
    </source>
</reference>
<dbReference type="RefSeq" id="XP_067524217.1">
    <property type="nucleotide sequence ID" value="XM_067668116.1"/>
</dbReference>
<dbReference type="InterPro" id="IPR036259">
    <property type="entry name" value="MFS_trans_sf"/>
</dbReference>
<evidence type="ECO:0000313" key="7">
    <source>
        <dbReference type="Proteomes" id="UP000009138"/>
    </source>
</evidence>
<dbReference type="STRING" id="246409.I1CK41"/>
<feature type="transmembrane region" description="Helical" evidence="5">
    <location>
        <begin position="23"/>
        <end position="42"/>
    </location>
</feature>
<dbReference type="Proteomes" id="UP000009138">
    <property type="component" value="Unassembled WGS sequence"/>
</dbReference>
<dbReference type="PANTHER" id="PTHR48022">
    <property type="entry name" value="PLASTIDIC GLUCOSE TRANSPORTER 4"/>
    <property type="match status" value="1"/>
</dbReference>
<proteinExistence type="predicted"/>
<dbReference type="AlphaFoldDB" id="I1CK41"/>
<dbReference type="InParanoid" id="I1CK41"/>